<gene>
    <name evidence="4" type="ORF">EH31_07680</name>
</gene>
<evidence type="ECO:0000313" key="5">
    <source>
        <dbReference type="Proteomes" id="UP000027647"/>
    </source>
</evidence>
<dbReference type="SMART" id="SM00822">
    <property type="entry name" value="PKS_KR"/>
    <property type="match status" value="1"/>
</dbReference>
<evidence type="ECO:0000256" key="2">
    <source>
        <dbReference type="ARBA" id="ARBA00023002"/>
    </source>
</evidence>
<dbReference type="RefSeq" id="WP_034959360.1">
    <property type="nucleotide sequence ID" value="NZ_JMIW01000002.1"/>
</dbReference>
<dbReference type="InterPro" id="IPR036291">
    <property type="entry name" value="NAD(P)-bd_dom_sf"/>
</dbReference>
<dbReference type="Proteomes" id="UP000027647">
    <property type="component" value="Unassembled WGS sequence"/>
</dbReference>
<organism evidence="4 5">
    <name type="scientific">Erythrobacter longus</name>
    <dbReference type="NCBI Taxonomy" id="1044"/>
    <lineage>
        <taxon>Bacteria</taxon>
        <taxon>Pseudomonadati</taxon>
        <taxon>Pseudomonadota</taxon>
        <taxon>Alphaproteobacteria</taxon>
        <taxon>Sphingomonadales</taxon>
        <taxon>Erythrobacteraceae</taxon>
        <taxon>Erythrobacter/Porphyrobacter group</taxon>
        <taxon>Erythrobacter</taxon>
    </lineage>
</organism>
<sequence length="256" mass="26445">MTILKDFSGRTALVTGAASGIGAACAKLLSERGAAKLFLVDVDAEGLAALDLECEVEAVIGSVADEALWEDLTPKLSGLDHAVVNAGVGGFGTIDELSFDEWRRVMAINLDGAFLTLRAALRGIKANGKETGGSVVITGSSTGVKPVPGIGPYGPAKAAVAHMARIAAMENAPANIRVNAIAPGGVDTAIWEGGEDFKRSVEAIGREETLKRMSKTTPNRRFATSEEMAGTILYMLSDAGSNITGHVLVSDGGFTL</sequence>
<dbReference type="eggNOG" id="COG4221">
    <property type="taxonomic scope" value="Bacteria"/>
</dbReference>
<evidence type="ECO:0000256" key="1">
    <source>
        <dbReference type="ARBA" id="ARBA00006484"/>
    </source>
</evidence>
<accession>A0A074MGD2</accession>
<comment type="similarity">
    <text evidence="1">Belongs to the short-chain dehydrogenases/reductases (SDR) family.</text>
</comment>
<dbReference type="OrthoDB" id="9779623at2"/>
<dbReference type="PRINTS" id="PR00081">
    <property type="entry name" value="GDHRDH"/>
</dbReference>
<evidence type="ECO:0000259" key="3">
    <source>
        <dbReference type="SMART" id="SM00822"/>
    </source>
</evidence>
<dbReference type="Pfam" id="PF13561">
    <property type="entry name" value="adh_short_C2"/>
    <property type="match status" value="1"/>
</dbReference>
<keyword evidence="2" id="KW-0560">Oxidoreductase</keyword>
<feature type="domain" description="Ketoreductase" evidence="3">
    <location>
        <begin position="10"/>
        <end position="194"/>
    </location>
</feature>
<proteinExistence type="inferred from homology"/>
<dbReference type="InterPro" id="IPR057326">
    <property type="entry name" value="KR_dom"/>
</dbReference>
<keyword evidence="5" id="KW-1185">Reference proteome</keyword>
<dbReference type="GO" id="GO:0016491">
    <property type="term" value="F:oxidoreductase activity"/>
    <property type="evidence" value="ECO:0007669"/>
    <property type="project" value="UniProtKB-KW"/>
</dbReference>
<reference evidence="4 5" key="1">
    <citation type="submission" date="2014-04" db="EMBL/GenBank/DDBJ databases">
        <title>A comprehensive comparison of genomes of Erythrobacter spp. strains.</title>
        <authorList>
            <person name="Zheng Q."/>
        </authorList>
    </citation>
    <scope>NUCLEOTIDE SEQUENCE [LARGE SCALE GENOMIC DNA]</scope>
    <source>
        <strain evidence="4 5">DSM 6997</strain>
    </source>
</reference>
<name>A0A074MGD2_ERYLO</name>
<dbReference type="FunFam" id="3.40.50.720:FF:000084">
    <property type="entry name" value="Short-chain dehydrogenase reductase"/>
    <property type="match status" value="1"/>
</dbReference>
<dbReference type="CDD" id="cd05233">
    <property type="entry name" value="SDR_c"/>
    <property type="match status" value="1"/>
</dbReference>
<evidence type="ECO:0000313" key="4">
    <source>
        <dbReference type="EMBL" id="KEO90908.1"/>
    </source>
</evidence>
<dbReference type="AlphaFoldDB" id="A0A074MGD2"/>
<dbReference type="SUPFAM" id="SSF51735">
    <property type="entry name" value="NAD(P)-binding Rossmann-fold domains"/>
    <property type="match status" value="1"/>
</dbReference>
<comment type="caution">
    <text evidence="4">The sequence shown here is derived from an EMBL/GenBank/DDBJ whole genome shotgun (WGS) entry which is preliminary data.</text>
</comment>
<dbReference type="PANTHER" id="PTHR43669">
    <property type="entry name" value="5-KETO-D-GLUCONATE 5-REDUCTASE"/>
    <property type="match status" value="1"/>
</dbReference>
<dbReference type="PROSITE" id="PS51257">
    <property type="entry name" value="PROKAR_LIPOPROTEIN"/>
    <property type="match status" value="1"/>
</dbReference>
<dbReference type="STRING" id="1044.EH31_07680"/>
<dbReference type="PANTHER" id="PTHR43669:SF3">
    <property type="entry name" value="ALCOHOL DEHYDROGENASE, PUTATIVE (AFU_ORTHOLOGUE AFUA_3G03445)-RELATED"/>
    <property type="match status" value="1"/>
</dbReference>
<protein>
    <submittedName>
        <fullName evidence="4">Oxidoreductase</fullName>
    </submittedName>
</protein>
<dbReference type="InterPro" id="IPR002347">
    <property type="entry name" value="SDR_fam"/>
</dbReference>
<dbReference type="EMBL" id="JMIW01000002">
    <property type="protein sequence ID" value="KEO90908.1"/>
    <property type="molecule type" value="Genomic_DNA"/>
</dbReference>
<dbReference type="Gene3D" id="3.40.50.720">
    <property type="entry name" value="NAD(P)-binding Rossmann-like Domain"/>
    <property type="match status" value="1"/>
</dbReference>